<keyword evidence="2" id="KW-0963">Cytoplasm</keyword>
<dbReference type="InterPro" id="IPR019775">
    <property type="entry name" value="WD40_repeat_CS"/>
</dbReference>
<evidence type="ECO:0000256" key="1">
    <source>
        <dbReference type="ARBA" id="ARBA00004496"/>
    </source>
</evidence>
<dbReference type="GO" id="GO:0030488">
    <property type="term" value="P:tRNA methylation"/>
    <property type="evidence" value="ECO:0007669"/>
    <property type="project" value="TreeGrafter"/>
</dbReference>
<protein>
    <submittedName>
        <fullName evidence="8">Related to WD repeat protein WDR6</fullName>
    </submittedName>
</protein>
<evidence type="ECO:0000313" key="8">
    <source>
        <dbReference type="EMBL" id="CZT09679.1"/>
    </source>
</evidence>
<dbReference type="SMART" id="SM00320">
    <property type="entry name" value="WD40"/>
    <property type="match status" value="10"/>
</dbReference>
<dbReference type="InterPro" id="IPR001680">
    <property type="entry name" value="WD40_rpt"/>
</dbReference>
<feature type="repeat" description="WD" evidence="7">
    <location>
        <begin position="202"/>
        <end position="243"/>
    </location>
</feature>
<keyword evidence="5" id="KW-0677">Repeat</keyword>
<evidence type="ECO:0000256" key="7">
    <source>
        <dbReference type="PROSITE-ProRule" id="PRU00221"/>
    </source>
</evidence>
<dbReference type="Proteomes" id="UP000178129">
    <property type="component" value="Unassembled WGS sequence"/>
</dbReference>
<keyword evidence="9" id="KW-1185">Reference proteome</keyword>
<dbReference type="SUPFAM" id="SSF50978">
    <property type="entry name" value="WD40 repeat-like"/>
    <property type="match status" value="2"/>
</dbReference>
<evidence type="ECO:0000256" key="6">
    <source>
        <dbReference type="ARBA" id="ARBA00038255"/>
    </source>
</evidence>
<dbReference type="STRING" id="914237.A0A1E1LIR4"/>
<evidence type="ECO:0000256" key="2">
    <source>
        <dbReference type="ARBA" id="ARBA00022490"/>
    </source>
</evidence>
<feature type="repeat" description="WD" evidence="7">
    <location>
        <begin position="814"/>
        <end position="845"/>
    </location>
</feature>
<dbReference type="InterPro" id="IPR036322">
    <property type="entry name" value="WD40_repeat_dom_sf"/>
</dbReference>
<dbReference type="AlphaFoldDB" id="A0A1E1LIR4"/>
<dbReference type="InParanoid" id="A0A1E1LIR4"/>
<dbReference type="Pfam" id="PF00400">
    <property type="entry name" value="WD40"/>
    <property type="match status" value="2"/>
</dbReference>
<evidence type="ECO:0000256" key="5">
    <source>
        <dbReference type="ARBA" id="ARBA00022737"/>
    </source>
</evidence>
<keyword evidence="4" id="KW-0819">tRNA processing</keyword>
<evidence type="ECO:0000313" key="9">
    <source>
        <dbReference type="Proteomes" id="UP000178129"/>
    </source>
</evidence>
<gene>
    <name evidence="8" type="ORF">RCO7_03758</name>
</gene>
<dbReference type="PROSITE" id="PS50294">
    <property type="entry name" value="WD_REPEATS_REGION"/>
    <property type="match status" value="1"/>
</dbReference>
<dbReference type="PROSITE" id="PS50082">
    <property type="entry name" value="WD_REPEATS_2"/>
    <property type="match status" value="2"/>
</dbReference>
<accession>A0A1E1LIR4</accession>
<comment type="similarity">
    <text evidence="6">Belongs to the WD repeat WDR6 family.</text>
</comment>
<organism evidence="8 9">
    <name type="scientific">Rhynchosporium graminicola</name>
    <dbReference type="NCBI Taxonomy" id="2792576"/>
    <lineage>
        <taxon>Eukaryota</taxon>
        <taxon>Fungi</taxon>
        <taxon>Dikarya</taxon>
        <taxon>Ascomycota</taxon>
        <taxon>Pezizomycotina</taxon>
        <taxon>Leotiomycetes</taxon>
        <taxon>Helotiales</taxon>
        <taxon>Ploettnerulaceae</taxon>
        <taxon>Rhynchosporium</taxon>
    </lineage>
</organism>
<dbReference type="GO" id="GO:0005737">
    <property type="term" value="C:cytoplasm"/>
    <property type="evidence" value="ECO:0007669"/>
    <property type="project" value="UniProtKB-SubCell"/>
</dbReference>
<dbReference type="FunCoup" id="A0A1E1LIR4">
    <property type="interactions" value="593"/>
</dbReference>
<reference evidence="9" key="1">
    <citation type="submission" date="2016-03" db="EMBL/GenBank/DDBJ databases">
        <authorList>
            <person name="Ploux O."/>
        </authorList>
    </citation>
    <scope>NUCLEOTIDE SEQUENCE [LARGE SCALE GENOMIC DNA]</scope>
    <source>
        <strain evidence="9">UK7</strain>
    </source>
</reference>
<dbReference type="InterPro" id="IPR011047">
    <property type="entry name" value="Quinoprotein_ADH-like_sf"/>
</dbReference>
<dbReference type="Gene3D" id="2.130.10.10">
    <property type="entry name" value="YVTN repeat-like/Quinoprotein amine dehydrogenase"/>
    <property type="match status" value="3"/>
</dbReference>
<dbReference type="PROSITE" id="PS00678">
    <property type="entry name" value="WD_REPEATS_1"/>
    <property type="match status" value="1"/>
</dbReference>
<comment type="caution">
    <text evidence="8">The sequence shown here is derived from an EMBL/GenBank/DDBJ whole genome shotgun (WGS) entry which is preliminary data.</text>
</comment>
<dbReference type="EMBL" id="FJUW01000051">
    <property type="protein sequence ID" value="CZT09679.1"/>
    <property type="molecule type" value="Genomic_DNA"/>
</dbReference>
<dbReference type="InterPro" id="IPR051973">
    <property type="entry name" value="tRNA_Anticodon_Mtase-Reg"/>
</dbReference>
<evidence type="ECO:0000256" key="4">
    <source>
        <dbReference type="ARBA" id="ARBA00022694"/>
    </source>
</evidence>
<dbReference type="PANTHER" id="PTHR14344">
    <property type="entry name" value="WD REPEAT PROTEIN"/>
    <property type="match status" value="1"/>
</dbReference>
<evidence type="ECO:0000256" key="3">
    <source>
        <dbReference type="ARBA" id="ARBA00022574"/>
    </source>
</evidence>
<comment type="subcellular location">
    <subcellularLocation>
        <location evidence="1">Cytoplasm</location>
    </subcellularLocation>
</comment>
<dbReference type="SUPFAM" id="SSF50998">
    <property type="entry name" value="Quinoprotein alcohol dehydrogenase-like"/>
    <property type="match status" value="1"/>
</dbReference>
<dbReference type="PANTHER" id="PTHR14344:SF3">
    <property type="entry name" value="WD REPEAT-CONTAINING PROTEIN 6"/>
    <property type="match status" value="1"/>
</dbReference>
<keyword evidence="3 7" id="KW-0853">WD repeat</keyword>
<name>A0A1E1LIR4_9HELO</name>
<proteinExistence type="inferred from homology"/>
<dbReference type="InterPro" id="IPR015943">
    <property type="entry name" value="WD40/YVTN_repeat-like_dom_sf"/>
</dbReference>
<sequence>MALSHDHILNPVTALGYYLTDSGSPLILACEGSFLKVFDAASYKLLSSTEVFNGQTIHGIAVSEVASQENAKNATRVAIWGGSSLLLLDKDDLDRLIDQYANCVTSAVLTVSDWILVAAIAPHDNSCVLITARNTLLQVFNAEGEQEIKVETLSSPSRSILYSADLVWESPSEILVAAGTVFGEIIMWKFSTTGTSQVLHTFTGHEGSIFGVDISSPVLRPDGTVVRLLASCSDDRTIRVWELAESANPGPDSEILVRETGFGESELSNISEVTDMCIATVMGHASRIWSVKFLIEDSELARISVLSMGEDTTAQHWSLDYENYHLDTTSSGSKPAVRQPNKSTGYSRLAHLNHVKTFSYHTGKHIWSTAVFRTANSDWTVVTGGADGKISLFNLRTDKAISALPSKVNTEKPAVSASPTDQPPQSLMWDLENILSTLANYTSAVDVVTEEQKPHLAIPEDVISEAAVTGSKSPKIKKPKKPIKDGFNKYAFISENQFLATTHFGRVLIGNIDSTVAWSEAVLPETEHYDLKNYAVIEGFPEIDTVLLAGSKGTILAYQTGKPLKAVGSVGSKVADMFKIYNSRTSSYELLVTTLASPIATLFEVELSNNAAPHLISLASCSLPEKFVVTSAGIVDGLLILGSRSGLLAIYDVSKSADPIMLWTPAKNNISDAIATILPLPVVGSTSIVLSHFITTERTGYYSIFSFKTSHGQSDVKAVSVSRVHHCKLSFGPLIESAWFHNEELFFYGFKSRSFVVWNESKHYEVSNIDCGGAHRSYAYSPSNSSIGGHFIYTKASKLYLHKQHSPSHATLKQGGHGREIKASAVSPDGVTFATGAEDTAIRIWRHEEATSNLMPDFECLSIIEKHTTGIQHLQWHGSNYLFSSGGNEEFFVWNIRAIPDFGIGVVCEASFLDRSADGDLRIMSYDVMDLPSECESADRLLVSFAFSDSTIRSYAYSKIRGFELLATGRYTSTCLTQLCHIRLVDDRIFFLTAGTDGNITLWKGNISENTVLGTSISGKHVKISTKKIHQSTIKTLDMTFTPSHFIIATGGDDNALAISIYPFGCLQDSNLSPKIFSLRSAHSAAITGLSIVPEASPTTFSIITSGNDQRVKRWRVRLDLETDSGADHELGLEIEQIGDVFTSVADVGDLSVLRVGEKKVAKALVVGNGMDVWNLGK</sequence>